<keyword evidence="4" id="KW-1185">Reference proteome</keyword>
<feature type="signal peptide" evidence="2">
    <location>
        <begin position="1"/>
        <end position="35"/>
    </location>
</feature>
<gene>
    <name evidence="3" type="ORF">MSZNOR_4958</name>
</gene>
<dbReference type="Proteomes" id="UP001162030">
    <property type="component" value="Chromosome"/>
</dbReference>
<evidence type="ECO:0000313" key="3">
    <source>
        <dbReference type="EMBL" id="CAI8974122.1"/>
    </source>
</evidence>
<dbReference type="EMBL" id="OX458333">
    <property type="protein sequence ID" value="CAI8974122.1"/>
    <property type="molecule type" value="Genomic_DNA"/>
</dbReference>
<sequence>MYYHWRTLSPSFSAGFIMFRIIALCLLLSTVSVQAQEELAPVPEPPDIPPQVESGEPMEPDVTIIRRGEDIIEEYRINNRLYMVKIKPRIGPAYYLVDTDGDGNLDVRRSDLEDDMQIPQWVLFSW</sequence>
<feature type="chain" id="PRO_5046418481" description="DUF2782 domain-containing protein" evidence="2">
    <location>
        <begin position="36"/>
        <end position="126"/>
    </location>
</feature>
<evidence type="ECO:0000256" key="1">
    <source>
        <dbReference type="SAM" id="MobiDB-lite"/>
    </source>
</evidence>
<evidence type="ECO:0008006" key="5">
    <source>
        <dbReference type="Google" id="ProtNLM"/>
    </source>
</evidence>
<evidence type="ECO:0000313" key="4">
    <source>
        <dbReference type="Proteomes" id="UP001162030"/>
    </source>
</evidence>
<name>A0ABN8XAF9_9GAMM</name>
<accession>A0ABN8XAF9</accession>
<dbReference type="InterPro" id="IPR021357">
    <property type="entry name" value="DUF2782"/>
</dbReference>
<dbReference type="Gene3D" id="2.20.130.30">
    <property type="entry name" value="Protein of unknown function DUF2782"/>
    <property type="match status" value="1"/>
</dbReference>
<organism evidence="3 4">
    <name type="scientific">Methylocaldum szegediense</name>
    <dbReference type="NCBI Taxonomy" id="73780"/>
    <lineage>
        <taxon>Bacteria</taxon>
        <taxon>Pseudomonadati</taxon>
        <taxon>Pseudomonadota</taxon>
        <taxon>Gammaproteobacteria</taxon>
        <taxon>Methylococcales</taxon>
        <taxon>Methylococcaceae</taxon>
        <taxon>Methylocaldum</taxon>
    </lineage>
</organism>
<reference evidence="3 4" key="1">
    <citation type="submission" date="2023-03" db="EMBL/GenBank/DDBJ databases">
        <authorList>
            <person name="Pearce D."/>
        </authorList>
    </citation>
    <scope>NUCLEOTIDE SEQUENCE [LARGE SCALE GENOMIC DNA]</scope>
    <source>
        <strain evidence="3">Msz</strain>
    </source>
</reference>
<proteinExistence type="predicted"/>
<protein>
    <recommendedName>
        <fullName evidence="5">DUF2782 domain-containing protein</fullName>
    </recommendedName>
</protein>
<dbReference type="Pfam" id="PF11191">
    <property type="entry name" value="DUF2782"/>
    <property type="match status" value="1"/>
</dbReference>
<feature type="region of interest" description="Disordered" evidence="1">
    <location>
        <begin position="40"/>
        <end position="60"/>
    </location>
</feature>
<keyword evidence="2" id="KW-0732">Signal</keyword>
<evidence type="ECO:0000256" key="2">
    <source>
        <dbReference type="SAM" id="SignalP"/>
    </source>
</evidence>